<protein>
    <submittedName>
        <fullName evidence="2">Uncharacterized protein</fullName>
    </submittedName>
</protein>
<name>A0A3B0RNA9_9ZZZZ</name>
<dbReference type="EMBL" id="UOED01000096">
    <property type="protein sequence ID" value="VAV95024.1"/>
    <property type="molecule type" value="Genomic_DNA"/>
</dbReference>
<dbReference type="AlphaFoldDB" id="A0A3B0RNA9"/>
<keyword evidence="1" id="KW-0472">Membrane</keyword>
<accession>A0A3B0RNA9</accession>
<sequence length="51" mass="5996">MTARKSCLIYHEKIAVFKRLVYVFVGGGYCPFARYSIFTIWVRDIEEITFG</sequence>
<feature type="transmembrane region" description="Helical" evidence="1">
    <location>
        <begin position="20"/>
        <end position="42"/>
    </location>
</feature>
<keyword evidence="1" id="KW-1133">Transmembrane helix</keyword>
<evidence type="ECO:0000313" key="2">
    <source>
        <dbReference type="EMBL" id="VAV95024.1"/>
    </source>
</evidence>
<proteinExistence type="predicted"/>
<evidence type="ECO:0000256" key="1">
    <source>
        <dbReference type="SAM" id="Phobius"/>
    </source>
</evidence>
<reference evidence="2" key="1">
    <citation type="submission" date="2018-06" db="EMBL/GenBank/DDBJ databases">
        <authorList>
            <person name="Zhirakovskaya E."/>
        </authorList>
    </citation>
    <scope>NUCLEOTIDE SEQUENCE</scope>
</reference>
<gene>
    <name evidence="2" type="ORF">MNBD_ALPHA02-1517</name>
</gene>
<keyword evidence="1" id="KW-0812">Transmembrane</keyword>
<organism evidence="2">
    <name type="scientific">hydrothermal vent metagenome</name>
    <dbReference type="NCBI Taxonomy" id="652676"/>
    <lineage>
        <taxon>unclassified sequences</taxon>
        <taxon>metagenomes</taxon>
        <taxon>ecological metagenomes</taxon>
    </lineage>
</organism>